<keyword evidence="7" id="KW-0132">Cell division</keyword>
<comment type="caution">
    <text evidence="7">The sequence shown here is derived from an EMBL/GenBank/DDBJ whole genome shotgun (WGS) entry which is preliminary data.</text>
</comment>
<keyword evidence="5" id="KW-0472">Membrane</keyword>
<dbReference type="PROSITE" id="PS50901">
    <property type="entry name" value="FTSK"/>
    <property type="match status" value="2"/>
</dbReference>
<dbReference type="EMBL" id="POUD01000363">
    <property type="protein sequence ID" value="PZG05145.1"/>
    <property type="molecule type" value="Genomic_DNA"/>
</dbReference>
<keyword evidence="7" id="KW-0131">Cell cycle</keyword>
<evidence type="ECO:0000256" key="2">
    <source>
        <dbReference type="ARBA" id="ARBA00022840"/>
    </source>
</evidence>
<dbReference type="OrthoDB" id="9807790at2"/>
<feature type="region of interest" description="Disordered" evidence="4">
    <location>
        <begin position="53"/>
        <end position="124"/>
    </location>
</feature>
<feature type="compositionally biased region" description="Basic and acidic residues" evidence="4">
    <location>
        <begin position="112"/>
        <end position="124"/>
    </location>
</feature>
<dbReference type="CDD" id="cd01127">
    <property type="entry name" value="TrwB_TraG_TraD_VirD4"/>
    <property type="match status" value="1"/>
</dbReference>
<feature type="domain" description="FtsK" evidence="6">
    <location>
        <begin position="597"/>
        <end position="789"/>
    </location>
</feature>
<feature type="domain" description="FtsK" evidence="6">
    <location>
        <begin position="940"/>
        <end position="1141"/>
    </location>
</feature>
<evidence type="ECO:0000256" key="3">
    <source>
        <dbReference type="PROSITE-ProRule" id="PRU00289"/>
    </source>
</evidence>
<dbReference type="GO" id="GO:0003677">
    <property type="term" value="F:DNA binding"/>
    <property type="evidence" value="ECO:0007669"/>
    <property type="project" value="InterPro"/>
</dbReference>
<feature type="compositionally biased region" description="Basic and acidic residues" evidence="4">
    <location>
        <begin position="53"/>
        <end position="95"/>
    </location>
</feature>
<dbReference type="Proteomes" id="UP000249304">
    <property type="component" value="Unassembled WGS sequence"/>
</dbReference>
<dbReference type="SMART" id="SM00382">
    <property type="entry name" value="AAA"/>
    <property type="match status" value="3"/>
</dbReference>
<reference evidence="7 8" key="1">
    <citation type="submission" date="2018-01" db="EMBL/GenBank/DDBJ databases">
        <title>Draft genome sequence of Nonomuraea sp. KC333.</title>
        <authorList>
            <person name="Sahin N."/>
            <person name="Saygin H."/>
            <person name="Ay H."/>
        </authorList>
    </citation>
    <scope>NUCLEOTIDE SEQUENCE [LARGE SCALE GENOMIC DNA]</scope>
    <source>
        <strain evidence="7 8">KC333</strain>
    </source>
</reference>
<keyword evidence="8" id="KW-1185">Reference proteome</keyword>
<dbReference type="Pfam" id="PF01580">
    <property type="entry name" value="FtsK_SpoIIIE"/>
    <property type="match status" value="2"/>
</dbReference>
<evidence type="ECO:0000256" key="4">
    <source>
        <dbReference type="SAM" id="MobiDB-lite"/>
    </source>
</evidence>
<evidence type="ECO:0000256" key="1">
    <source>
        <dbReference type="ARBA" id="ARBA00022741"/>
    </source>
</evidence>
<dbReference type="PANTHER" id="PTHR22683">
    <property type="entry name" value="SPORULATION PROTEIN RELATED"/>
    <property type="match status" value="1"/>
</dbReference>
<evidence type="ECO:0000256" key="5">
    <source>
        <dbReference type="SAM" id="Phobius"/>
    </source>
</evidence>
<proteinExistence type="predicted"/>
<protein>
    <submittedName>
        <fullName evidence="7">Cell division protein FtsY</fullName>
    </submittedName>
</protein>
<gene>
    <name evidence="7" type="ORF">C1J01_43830</name>
</gene>
<dbReference type="Gene3D" id="3.40.50.300">
    <property type="entry name" value="P-loop containing nucleotide triphosphate hydrolases"/>
    <property type="match status" value="4"/>
</dbReference>
<dbReference type="InterPro" id="IPR003593">
    <property type="entry name" value="AAA+_ATPase"/>
</dbReference>
<feature type="binding site" evidence="3">
    <location>
        <begin position="958"/>
        <end position="965"/>
    </location>
    <ligand>
        <name>ATP</name>
        <dbReference type="ChEBI" id="CHEBI:30616"/>
    </ligand>
</feature>
<keyword evidence="1 3" id="KW-0547">Nucleotide-binding</keyword>
<evidence type="ECO:0000313" key="7">
    <source>
        <dbReference type="EMBL" id="PZG05145.1"/>
    </source>
</evidence>
<evidence type="ECO:0000259" key="6">
    <source>
        <dbReference type="PROSITE" id="PS50901"/>
    </source>
</evidence>
<dbReference type="InterPro" id="IPR002543">
    <property type="entry name" value="FtsK_dom"/>
</dbReference>
<evidence type="ECO:0000313" key="8">
    <source>
        <dbReference type="Proteomes" id="UP000249304"/>
    </source>
</evidence>
<organism evidence="7 8">
    <name type="scientific">Nonomuraea aridisoli</name>
    <dbReference type="NCBI Taxonomy" id="2070368"/>
    <lineage>
        <taxon>Bacteria</taxon>
        <taxon>Bacillati</taxon>
        <taxon>Actinomycetota</taxon>
        <taxon>Actinomycetes</taxon>
        <taxon>Streptosporangiales</taxon>
        <taxon>Streptosporangiaceae</taxon>
        <taxon>Nonomuraea</taxon>
    </lineage>
</organism>
<dbReference type="InterPro" id="IPR050206">
    <property type="entry name" value="FtsK/SpoIIIE/SftA"/>
</dbReference>
<feature type="non-terminal residue" evidence="7">
    <location>
        <position position="1"/>
    </location>
</feature>
<keyword evidence="5" id="KW-1133">Transmembrane helix</keyword>
<accession>A0A2W2DJ91</accession>
<keyword evidence="2 3" id="KW-0067">ATP-binding</keyword>
<feature type="transmembrane region" description="Helical" evidence="5">
    <location>
        <begin position="220"/>
        <end position="238"/>
    </location>
</feature>
<sequence>LSAGSHEVGSDPLCAIRVSGRDVPERGLWVTVMPDGSACWHRTAPLTGEVSLREVRPPRDGAVDAALERLRPRDGRPEPDEARYESPADGTRRQDGSPGAAGRGGRETPSGDGRRPASGEARRRELAPGVYAWPEDADLRVGAVLLRVSAPVEADAAVVPSADGVGVDYNRPPRIAPHLDSERLRMPPPPHPPGRRPFPLLLVIMPVVLGLVMVSVFNSYFYLIFLLFSPVMALANWISGKRGNRRQLEEQGRTYRQRRRALEAEIHAAVRRERRVRGVAGPDPATVALLACGPGGRLWERRRNDPDHLVLRLGTVDQPSVKELDEPARDENHRMVRWNVPDVPIGVEVPDHGVVGVAGPQDAVQALARWLVVQTAVLHSPRDVRVVVLTDRAREADWRWVRWLPHLRPGAPGGPVVSIGNDPESVANRVSELVAQVTARQRALGSSMGRAMFSEPDVLVVADGARQLREVPGMVQVLTDGPKVRVFSVCLDEQERLLPEECGTVVLAEGHELTVRRTGAPDVTGVRADLVEPGWCEQVARALAPIRDVSPEHDAGLPQRVRLLDLIHLEPPRADDLLERWRRRPASTAFVVGAGYDGPLALDLVRDGPHGLVAGTTGSGKSELLQAFVAALAAANRPDELTFVLVDYKGGSAFRECADLPHTLGMVTDLDAHLVTRALESLSAELRRREHVLAEAGAKDHPEYRAKRAQDPSLAPLPRLLLVIDEFATLVREVPDFVPGLIGIAQRGRSLGIHLVLATQRPAGAVTSDIRANTNLRIALRVTDATESQDIIDTSEAVNISANTPGRALVRMGPRSAVPFQAAWVGAERPGTGGERQRPRRGVRAAELSWTGLGRPAPPPADDGEEVVTAPAPTDLRALVAAVREAADRLDDYEPQPSPWLPPLEERVVLDDLPPVPSRSGGVVPPPIPYALEDVPQLQQRRVATMDLAVFGHLYVIGAPRSGRTQVLRTMAGSAARTASAADVHVYGIDAGGGGLAALEALPHCGAVVSRHDTERLTRLLHRLAAELTARQERIAAHGAAGLNELRGLLPKAERPAHILLFVDGWDALQGMLDEFDNGRPADVMTRLLREGAAAGLHVIATSERSLLSGRMSSHNDHKLMLRQGDRNDYQLVGMLPSKAPANVPPGRGWHVLSGTETQVALLSAGEGGQEQAEALRAIARTARRREAALPAGRLPFRVATLPRSVDFAAAYALVPAEPRRPMWGLLGVGGDDAAPVGVDFAGSSAVFAVLGPAGSGRSTALAALSVSLLAGGTSLVVLTPRDSPLRALSRHPQARVFAEADPAAESVQAALDELPGPKVVVVDDADLLASPACDRVLKEIALSGRDHGLGLLYAGMAESLQLALGSWVSAARRARRGVLLAPKSMQEGDMIGVRLPTHLLRTAPSPGRGWTGGPGGEVMAVQVPLTVLRPDA</sequence>
<feature type="binding site" evidence="3">
    <location>
        <begin position="615"/>
        <end position="622"/>
    </location>
    <ligand>
        <name>ATP</name>
        <dbReference type="ChEBI" id="CHEBI:30616"/>
    </ligand>
</feature>
<keyword evidence="5" id="KW-0812">Transmembrane</keyword>
<dbReference type="InterPro" id="IPR027417">
    <property type="entry name" value="P-loop_NTPase"/>
</dbReference>
<dbReference type="GO" id="GO:0051301">
    <property type="term" value="P:cell division"/>
    <property type="evidence" value="ECO:0007669"/>
    <property type="project" value="UniProtKB-KW"/>
</dbReference>
<feature type="transmembrane region" description="Helical" evidence="5">
    <location>
        <begin position="198"/>
        <end position="214"/>
    </location>
</feature>
<dbReference type="GO" id="GO:0005524">
    <property type="term" value="F:ATP binding"/>
    <property type="evidence" value="ECO:0007669"/>
    <property type="project" value="UniProtKB-UniRule"/>
</dbReference>
<dbReference type="PANTHER" id="PTHR22683:SF1">
    <property type="entry name" value="TYPE VII SECRETION SYSTEM PROTEIN ESSC"/>
    <property type="match status" value="1"/>
</dbReference>
<name>A0A2W2DJ91_9ACTN</name>
<dbReference type="SUPFAM" id="SSF52540">
    <property type="entry name" value="P-loop containing nucleoside triphosphate hydrolases"/>
    <property type="match status" value="3"/>
</dbReference>